<dbReference type="PANTHER" id="PTHR43476:SF4">
    <property type="entry name" value="BLR0106 PROTEIN"/>
    <property type="match status" value="1"/>
</dbReference>
<organism evidence="4 5">
    <name type="scientific">Candidatus Criblamydia sequanensis CRIB-18</name>
    <dbReference type="NCBI Taxonomy" id="1437425"/>
    <lineage>
        <taxon>Bacteria</taxon>
        <taxon>Pseudomonadati</taxon>
        <taxon>Chlamydiota</taxon>
        <taxon>Chlamydiia</taxon>
        <taxon>Parachlamydiales</taxon>
        <taxon>Candidatus Criblamydiaceae</taxon>
        <taxon>Candidatus Criblamydia</taxon>
    </lineage>
</organism>
<evidence type="ECO:0000313" key="5">
    <source>
        <dbReference type="Proteomes" id="UP000031552"/>
    </source>
</evidence>
<sequence length="338" mass="37629">MKKVIYLFVLIASLLFILKKDNKPLQVLIIGGGPAGLAAAIEAKSEGAEVTLVEKRKDYNRQQVLFLGKTTIGLLTKWRVEPKALSICQARNGSKVGIIKICDLEASLKEKVNHMGVKVLFGEFVKANAKGKKALIRSEDKLINLSYDLIIGADGRESALRKEFNLPLKKLGKASGTIAFIPMLQKNIPDITDTIKAGPFFLRKITLENASIIFMQSSQEYTLDDFSRCVADLEWSKEAELIQKNEVKIFTGIPVYLQKVERLSDPENEVLLVGDAAATASFFEGRGGNTGFKEASLIGPFIKNFLQDKKKAYLEFNETMKVLTEELVEASRYLFKDE</sequence>
<name>A0A090D3D2_9BACT</name>
<evidence type="ECO:0000256" key="2">
    <source>
        <dbReference type="ARBA" id="ARBA00023027"/>
    </source>
</evidence>
<evidence type="ECO:0000256" key="1">
    <source>
        <dbReference type="ARBA" id="ARBA00023002"/>
    </source>
</evidence>
<dbReference type="RefSeq" id="WP_041018731.1">
    <property type="nucleotide sequence ID" value="NZ_CCEJ010000014.1"/>
</dbReference>
<dbReference type="Gene3D" id="3.40.50.720">
    <property type="entry name" value="NAD(P)-binding Rossmann-like Domain"/>
    <property type="match status" value="1"/>
</dbReference>
<dbReference type="InterPro" id="IPR050631">
    <property type="entry name" value="PheA/TfdB_FAD_monoxygenase"/>
</dbReference>
<dbReference type="EMBL" id="CCEJ010000014">
    <property type="protein sequence ID" value="CDR35178.1"/>
    <property type="molecule type" value="Genomic_DNA"/>
</dbReference>
<dbReference type="GO" id="GO:0071949">
    <property type="term" value="F:FAD binding"/>
    <property type="evidence" value="ECO:0007669"/>
    <property type="project" value="InterPro"/>
</dbReference>
<feature type="domain" description="FAD-binding" evidence="3">
    <location>
        <begin position="102"/>
        <end position="307"/>
    </location>
</feature>
<dbReference type="eggNOG" id="COG0654">
    <property type="taxonomic scope" value="Bacteria"/>
</dbReference>
<dbReference type="Proteomes" id="UP000031552">
    <property type="component" value="Unassembled WGS sequence"/>
</dbReference>
<dbReference type="InterPro" id="IPR002938">
    <property type="entry name" value="FAD-bd"/>
</dbReference>
<dbReference type="GO" id="GO:0016491">
    <property type="term" value="F:oxidoreductase activity"/>
    <property type="evidence" value="ECO:0007669"/>
    <property type="project" value="UniProtKB-KW"/>
</dbReference>
<keyword evidence="1" id="KW-0560">Oxidoreductase</keyword>
<dbReference type="STRING" id="1437425.CSEC_2372"/>
<dbReference type="InterPro" id="IPR036188">
    <property type="entry name" value="FAD/NAD-bd_sf"/>
</dbReference>
<gene>
    <name evidence="4" type="ORF">CSEC_2372</name>
</gene>
<dbReference type="PANTHER" id="PTHR43476">
    <property type="entry name" value="3-(3-HYDROXY-PHENYL)PROPIONATE/3-HYDROXYCINNAMIC ACID HYDROXYLASE"/>
    <property type="match status" value="1"/>
</dbReference>
<keyword evidence="5" id="KW-1185">Reference proteome</keyword>
<keyword evidence="2" id="KW-0520">NAD</keyword>
<protein>
    <recommendedName>
        <fullName evidence="3">FAD-binding domain-containing protein</fullName>
    </recommendedName>
</protein>
<evidence type="ECO:0000313" key="4">
    <source>
        <dbReference type="EMBL" id="CDR35178.1"/>
    </source>
</evidence>
<proteinExistence type="predicted"/>
<dbReference type="OrthoDB" id="9769565at2"/>
<comment type="caution">
    <text evidence="4">The sequence shown here is derived from an EMBL/GenBank/DDBJ whole genome shotgun (WGS) entry which is preliminary data.</text>
</comment>
<dbReference type="Pfam" id="PF01494">
    <property type="entry name" value="FAD_binding_3"/>
    <property type="match status" value="1"/>
</dbReference>
<dbReference type="SUPFAM" id="SSF51905">
    <property type="entry name" value="FAD/NAD(P)-binding domain"/>
    <property type="match status" value="1"/>
</dbReference>
<evidence type="ECO:0000259" key="3">
    <source>
        <dbReference type="Pfam" id="PF01494"/>
    </source>
</evidence>
<dbReference type="Gene3D" id="3.30.70.2450">
    <property type="match status" value="1"/>
</dbReference>
<dbReference type="PRINTS" id="PR00420">
    <property type="entry name" value="RNGMNOXGNASE"/>
</dbReference>
<dbReference type="AlphaFoldDB" id="A0A090D3D2"/>
<accession>A0A090D3D2</accession>
<reference evidence="4" key="1">
    <citation type="submission" date="2013-12" db="EMBL/GenBank/DDBJ databases">
        <authorList>
            <person name="Linke B."/>
        </authorList>
    </citation>
    <scope>NUCLEOTIDE SEQUENCE [LARGE SCALE GENOMIC DNA]</scope>
    <source>
        <strain evidence="4">CRIB-18</strain>
    </source>
</reference>
<dbReference type="Pfam" id="PF12831">
    <property type="entry name" value="FAD_oxidored"/>
    <property type="match status" value="1"/>
</dbReference>
<dbReference type="Gene3D" id="3.50.50.60">
    <property type="entry name" value="FAD/NAD(P)-binding domain"/>
    <property type="match status" value="1"/>
</dbReference>
<reference evidence="4" key="2">
    <citation type="submission" date="2014-09" db="EMBL/GenBank/DDBJ databases">
        <title>Criblamydia sequanensis harbors a mega-plasmid encoding arsenite resistance.</title>
        <authorList>
            <person name="Bertelli C."/>
            <person name="Goesmann A."/>
            <person name="Greub G."/>
        </authorList>
    </citation>
    <scope>NUCLEOTIDE SEQUENCE [LARGE SCALE GENOMIC DNA]</scope>
    <source>
        <strain evidence="4">CRIB-18</strain>
    </source>
</reference>